<protein>
    <submittedName>
        <fullName evidence="1">Uncharacterized protein</fullName>
    </submittedName>
</protein>
<comment type="caution">
    <text evidence="1">The sequence shown here is derived from an EMBL/GenBank/DDBJ whole genome shotgun (WGS) entry which is preliminary data.</text>
</comment>
<dbReference type="AlphaFoldDB" id="A0A2M7V897"/>
<evidence type="ECO:0000313" key="1">
    <source>
        <dbReference type="EMBL" id="PIZ95025.1"/>
    </source>
</evidence>
<reference evidence="2" key="1">
    <citation type="submission" date="2017-09" db="EMBL/GenBank/DDBJ databases">
        <title>Depth-based differentiation of microbial function through sediment-hosted aquifers and enrichment of novel symbionts in the deep terrestrial subsurface.</title>
        <authorList>
            <person name="Probst A.J."/>
            <person name="Ladd B."/>
            <person name="Jarett J.K."/>
            <person name="Geller-Mcgrath D.E."/>
            <person name="Sieber C.M.K."/>
            <person name="Emerson J.B."/>
            <person name="Anantharaman K."/>
            <person name="Thomas B.C."/>
            <person name="Malmstrom R."/>
            <person name="Stieglmeier M."/>
            <person name="Klingl A."/>
            <person name="Woyke T."/>
            <person name="Ryan C.M."/>
            <person name="Banfield J.F."/>
        </authorList>
    </citation>
    <scope>NUCLEOTIDE SEQUENCE [LARGE SCALE GENOMIC DNA]</scope>
</reference>
<dbReference type="Proteomes" id="UP000228568">
    <property type="component" value="Unassembled WGS sequence"/>
</dbReference>
<organism evidence="1 2">
    <name type="scientific">Candidatus Magasanikbacteria bacterium CG_4_10_14_0_2_um_filter_37_12</name>
    <dbReference type="NCBI Taxonomy" id="1974637"/>
    <lineage>
        <taxon>Bacteria</taxon>
        <taxon>Candidatus Magasanikiibacteriota</taxon>
    </lineage>
</organism>
<proteinExistence type="predicted"/>
<name>A0A2M7V897_9BACT</name>
<evidence type="ECO:0000313" key="2">
    <source>
        <dbReference type="Proteomes" id="UP000228568"/>
    </source>
</evidence>
<gene>
    <name evidence="1" type="ORF">COX81_01870</name>
</gene>
<sequence length="90" mass="10285">MIQLVFLYFGFMFTLRSLDFLHQNVIINNTTDETVLATVEVVKMRIECGIFADIRGKYKEWSEIKSDNSGGTVRSNIGPRDSIFGCLFLL</sequence>
<accession>A0A2M7V897</accession>
<dbReference type="EMBL" id="PFPK01000022">
    <property type="protein sequence ID" value="PIZ95025.1"/>
    <property type="molecule type" value="Genomic_DNA"/>
</dbReference>